<dbReference type="EMBL" id="JBBMEJ010000012">
    <property type="protein sequence ID" value="MEQ2371422.1"/>
    <property type="molecule type" value="Genomic_DNA"/>
</dbReference>
<evidence type="ECO:0000313" key="6">
    <source>
        <dbReference type="Proteomes" id="UP001473063"/>
    </source>
</evidence>
<dbReference type="InterPro" id="IPR018060">
    <property type="entry name" value="HTH_AraC"/>
</dbReference>
<dbReference type="Gene3D" id="2.60.120.10">
    <property type="entry name" value="Jelly Rolls"/>
    <property type="match status" value="1"/>
</dbReference>
<dbReference type="Pfam" id="PF12833">
    <property type="entry name" value="HTH_18"/>
    <property type="match status" value="1"/>
</dbReference>
<evidence type="ECO:0000256" key="3">
    <source>
        <dbReference type="ARBA" id="ARBA00023163"/>
    </source>
</evidence>
<feature type="domain" description="HTH araC/xylS-type" evidence="4">
    <location>
        <begin position="230"/>
        <end position="327"/>
    </location>
</feature>
<reference evidence="5 6" key="1">
    <citation type="submission" date="2024-03" db="EMBL/GenBank/DDBJ databases">
        <title>Human intestinal bacterial collection.</title>
        <authorList>
            <person name="Pauvert C."/>
            <person name="Hitch T.C.A."/>
            <person name="Clavel T."/>
        </authorList>
    </citation>
    <scope>NUCLEOTIDE SEQUENCE [LARGE SCALE GENOMIC DNA]</scope>
    <source>
        <strain evidence="5 6">CLA-JM-H16</strain>
    </source>
</reference>
<keyword evidence="6" id="KW-1185">Reference proteome</keyword>
<comment type="caution">
    <text evidence="5">The sequence shown here is derived from an EMBL/GenBank/DDBJ whole genome shotgun (WGS) entry which is preliminary data.</text>
</comment>
<keyword evidence="3" id="KW-0804">Transcription</keyword>
<name>A0ABV1BGN1_9FIRM</name>
<dbReference type="InterPro" id="IPR009057">
    <property type="entry name" value="Homeodomain-like_sf"/>
</dbReference>
<dbReference type="PANTHER" id="PTHR43280:SF28">
    <property type="entry name" value="HTH-TYPE TRANSCRIPTIONAL ACTIVATOR RHAS"/>
    <property type="match status" value="1"/>
</dbReference>
<proteinExistence type="predicted"/>
<keyword evidence="2" id="KW-0238">DNA-binding</keyword>
<dbReference type="Pfam" id="PF02311">
    <property type="entry name" value="AraC_binding"/>
    <property type="match status" value="1"/>
</dbReference>
<dbReference type="SUPFAM" id="SSF46689">
    <property type="entry name" value="Homeodomain-like"/>
    <property type="match status" value="1"/>
</dbReference>
<dbReference type="InterPro" id="IPR014710">
    <property type="entry name" value="RmlC-like_jellyroll"/>
</dbReference>
<dbReference type="RefSeq" id="WP_349056986.1">
    <property type="nucleotide sequence ID" value="NZ_JBBMEJ010000012.1"/>
</dbReference>
<sequence length="332" mass="38926">MNREEIDRYLRQITPREKKILEGTPQEELKRQDISRFAKAGQGAYLFEGSLFMAPGEKIVVSRQDRYAEVLPHKHDYIELCYLWSGNCSQTIEGKKIVTSEGDVCIFDTQAVHAIEAGGENDILVNILMSQEFFDSAFLSRMPRQGIVSEFLADSVTRSRKKQHYLYFKAHRNSRVREIMEQIIWEYHEHDIGMEEVMESYVIILFTELLRVWRDESRKQASVSREVQILELLAYIEKNYETCTLPEMGKAFGMHGNYLTALLKEKTGRSFVEHVQEQRLKKARMLLETTELPLSELIPLCGYNNMNFFYRKFREAEGCTPAQYRKEHKHTL</sequence>
<dbReference type="PROSITE" id="PS01124">
    <property type="entry name" value="HTH_ARAC_FAMILY_2"/>
    <property type="match status" value="1"/>
</dbReference>
<dbReference type="PANTHER" id="PTHR43280">
    <property type="entry name" value="ARAC-FAMILY TRANSCRIPTIONAL REGULATOR"/>
    <property type="match status" value="1"/>
</dbReference>
<dbReference type="SMART" id="SM00342">
    <property type="entry name" value="HTH_ARAC"/>
    <property type="match status" value="1"/>
</dbReference>
<dbReference type="InterPro" id="IPR003313">
    <property type="entry name" value="AraC-bd"/>
</dbReference>
<gene>
    <name evidence="5" type="ORF">WMO28_10800</name>
</gene>
<accession>A0ABV1BGN1</accession>
<dbReference type="SUPFAM" id="SSF51215">
    <property type="entry name" value="Regulatory protein AraC"/>
    <property type="match status" value="1"/>
</dbReference>
<protein>
    <submittedName>
        <fullName evidence="5">AraC family transcriptional regulator</fullName>
    </submittedName>
</protein>
<keyword evidence="1" id="KW-0805">Transcription regulation</keyword>
<dbReference type="Proteomes" id="UP001473063">
    <property type="component" value="Unassembled WGS sequence"/>
</dbReference>
<dbReference type="InterPro" id="IPR037923">
    <property type="entry name" value="HTH-like"/>
</dbReference>
<evidence type="ECO:0000313" key="5">
    <source>
        <dbReference type="EMBL" id="MEQ2371422.1"/>
    </source>
</evidence>
<evidence type="ECO:0000256" key="1">
    <source>
        <dbReference type="ARBA" id="ARBA00023015"/>
    </source>
</evidence>
<evidence type="ECO:0000256" key="2">
    <source>
        <dbReference type="ARBA" id="ARBA00023125"/>
    </source>
</evidence>
<organism evidence="5 6">
    <name type="scientific">Blautia aquisgranensis</name>
    <dbReference type="NCBI Taxonomy" id="3133153"/>
    <lineage>
        <taxon>Bacteria</taxon>
        <taxon>Bacillati</taxon>
        <taxon>Bacillota</taxon>
        <taxon>Clostridia</taxon>
        <taxon>Lachnospirales</taxon>
        <taxon>Lachnospiraceae</taxon>
        <taxon>Blautia</taxon>
    </lineage>
</organism>
<evidence type="ECO:0000259" key="4">
    <source>
        <dbReference type="PROSITE" id="PS01124"/>
    </source>
</evidence>
<dbReference type="Gene3D" id="1.10.10.60">
    <property type="entry name" value="Homeodomain-like"/>
    <property type="match status" value="2"/>
</dbReference>